<gene>
    <name evidence="2" type="ORF">BHYA_0127g00240</name>
</gene>
<proteinExistence type="predicted"/>
<accession>A0A4Z1GHC8</accession>
<protein>
    <submittedName>
        <fullName evidence="2">Uncharacterized protein</fullName>
    </submittedName>
</protein>
<evidence type="ECO:0000313" key="3">
    <source>
        <dbReference type="Proteomes" id="UP000297814"/>
    </source>
</evidence>
<evidence type="ECO:0000256" key="1">
    <source>
        <dbReference type="SAM" id="SignalP"/>
    </source>
</evidence>
<organism evidence="2 3">
    <name type="scientific">Botrytis hyacinthi</name>
    <dbReference type="NCBI Taxonomy" id="278943"/>
    <lineage>
        <taxon>Eukaryota</taxon>
        <taxon>Fungi</taxon>
        <taxon>Dikarya</taxon>
        <taxon>Ascomycota</taxon>
        <taxon>Pezizomycotina</taxon>
        <taxon>Leotiomycetes</taxon>
        <taxon>Helotiales</taxon>
        <taxon>Sclerotiniaceae</taxon>
        <taxon>Botrytis</taxon>
    </lineage>
</organism>
<evidence type="ECO:0000313" key="2">
    <source>
        <dbReference type="EMBL" id="TGO36374.1"/>
    </source>
</evidence>
<feature type="signal peptide" evidence="1">
    <location>
        <begin position="1"/>
        <end position="27"/>
    </location>
</feature>
<sequence>MGTNESAHWILILECLIGAILKSANDGEDGEDGKIKRNLVLYYLVPQLRTRGAGGEMSTKNWIWRTCICNACTADNFGGKEETITGFDRVNTRSSNCTCLYSVLIIS</sequence>
<feature type="chain" id="PRO_5021508674" evidence="1">
    <location>
        <begin position="28"/>
        <end position="107"/>
    </location>
</feature>
<dbReference type="Proteomes" id="UP000297814">
    <property type="component" value="Unassembled WGS sequence"/>
</dbReference>
<reference evidence="2 3" key="1">
    <citation type="submission" date="2017-12" db="EMBL/GenBank/DDBJ databases">
        <title>Comparative genomics of Botrytis spp.</title>
        <authorList>
            <person name="Valero-Jimenez C.A."/>
            <person name="Tapia P."/>
            <person name="Veloso J."/>
            <person name="Silva-Moreno E."/>
            <person name="Staats M."/>
            <person name="Valdes J.H."/>
            <person name="Van Kan J.A.L."/>
        </authorList>
    </citation>
    <scope>NUCLEOTIDE SEQUENCE [LARGE SCALE GENOMIC DNA]</scope>
    <source>
        <strain evidence="2 3">Bh0001</strain>
    </source>
</reference>
<comment type="caution">
    <text evidence="2">The sequence shown here is derived from an EMBL/GenBank/DDBJ whole genome shotgun (WGS) entry which is preliminary data.</text>
</comment>
<name>A0A4Z1GHC8_9HELO</name>
<keyword evidence="3" id="KW-1185">Reference proteome</keyword>
<keyword evidence="1" id="KW-0732">Signal</keyword>
<dbReference type="EMBL" id="PQXK01000127">
    <property type="protein sequence ID" value="TGO36374.1"/>
    <property type="molecule type" value="Genomic_DNA"/>
</dbReference>
<dbReference type="AlphaFoldDB" id="A0A4Z1GHC8"/>